<dbReference type="Gene3D" id="2.30.30.60">
    <property type="match status" value="1"/>
</dbReference>
<dbReference type="OrthoDB" id="9780668at2"/>
<dbReference type="GO" id="GO:0008381">
    <property type="term" value="F:mechanosensitive monoatomic ion channel activity"/>
    <property type="evidence" value="ECO:0007669"/>
    <property type="project" value="InterPro"/>
</dbReference>
<keyword evidence="5 6" id="KW-0472">Membrane</keyword>
<accession>S6AAK8</accession>
<reference evidence="8 9" key="1">
    <citation type="journal article" date="2012" name="Appl. Environ. Microbiol.">
        <title>Draft genome sequence of a psychrotolerant sulfur-oxidizing bacterium, Sulfuricella denitrificans skB26, and proteomic insights into cold adaptation.</title>
        <authorList>
            <person name="Watanabe T."/>
            <person name="Kojima H."/>
            <person name="Fukui M."/>
        </authorList>
    </citation>
    <scope>NUCLEOTIDE SEQUENCE [LARGE SCALE GENOMIC DNA]</scope>
    <source>
        <strain evidence="9">skB26</strain>
    </source>
</reference>
<keyword evidence="2" id="KW-1003">Cell membrane</keyword>
<dbReference type="InterPro" id="IPR011066">
    <property type="entry name" value="MscS_channel_C_sf"/>
</dbReference>
<evidence type="ECO:0000256" key="2">
    <source>
        <dbReference type="ARBA" id="ARBA00022475"/>
    </source>
</evidence>
<dbReference type="InterPro" id="IPR006685">
    <property type="entry name" value="MscS_channel_2nd"/>
</dbReference>
<dbReference type="RefSeq" id="WP_009205231.1">
    <property type="nucleotide sequence ID" value="NC_022357.1"/>
</dbReference>
<dbReference type="KEGG" id="sdr:SCD_n02227"/>
<comment type="subcellular location">
    <subcellularLocation>
        <location evidence="6">Cell inner membrane</location>
        <topology evidence="6">Multi-pass membrane protein</topology>
    </subcellularLocation>
    <subcellularLocation>
        <location evidence="1">Cell membrane</location>
        <topology evidence="1">Multi-pass membrane protein</topology>
    </subcellularLocation>
</comment>
<evidence type="ECO:0000256" key="6">
    <source>
        <dbReference type="RuleBase" id="RU369025"/>
    </source>
</evidence>
<keyword evidence="9" id="KW-1185">Reference proteome</keyword>
<feature type="transmembrane region" description="Helical" evidence="6">
    <location>
        <begin position="15"/>
        <end position="36"/>
    </location>
</feature>
<evidence type="ECO:0000256" key="4">
    <source>
        <dbReference type="ARBA" id="ARBA00022989"/>
    </source>
</evidence>
<comment type="function">
    <text evidence="6">Mechanosensitive channel that participates in the regulation of osmotic pressure changes within the cell, opening in response to stretch forces in the membrane lipid bilayer, without the need for other proteins. Contributes to normal resistance to hypoosmotic shock. Forms an ion channel of 1.0 nanosiemens conductance with a slight preference for anions.</text>
</comment>
<evidence type="ECO:0000313" key="8">
    <source>
        <dbReference type="EMBL" id="BAN36035.1"/>
    </source>
</evidence>
<keyword evidence="6" id="KW-0407">Ion channel</keyword>
<keyword evidence="6" id="KW-0997">Cell inner membrane</keyword>
<dbReference type="PANTHER" id="PTHR30221">
    <property type="entry name" value="SMALL-CONDUCTANCE MECHANOSENSITIVE CHANNEL"/>
    <property type="match status" value="1"/>
</dbReference>
<dbReference type="Pfam" id="PF00924">
    <property type="entry name" value="MS_channel_2nd"/>
    <property type="match status" value="1"/>
</dbReference>
<dbReference type="EMBL" id="AP013066">
    <property type="protein sequence ID" value="BAN36035.1"/>
    <property type="molecule type" value="Genomic_DNA"/>
</dbReference>
<evidence type="ECO:0000259" key="7">
    <source>
        <dbReference type="Pfam" id="PF00924"/>
    </source>
</evidence>
<dbReference type="SUPFAM" id="SSF82689">
    <property type="entry name" value="Mechanosensitive channel protein MscS (YggB), C-terminal domain"/>
    <property type="match status" value="1"/>
</dbReference>
<evidence type="ECO:0000256" key="1">
    <source>
        <dbReference type="ARBA" id="ARBA00004651"/>
    </source>
</evidence>
<feature type="transmembrane region" description="Helical" evidence="6">
    <location>
        <begin position="52"/>
        <end position="72"/>
    </location>
</feature>
<organism evidence="8 9">
    <name type="scientific">Sulfuricella denitrificans (strain DSM 22764 / NBRC 105220 / skB26)</name>
    <dbReference type="NCBI Taxonomy" id="1163617"/>
    <lineage>
        <taxon>Bacteria</taxon>
        <taxon>Pseudomonadati</taxon>
        <taxon>Pseudomonadota</taxon>
        <taxon>Betaproteobacteria</taxon>
        <taxon>Nitrosomonadales</taxon>
        <taxon>Sulfuricellaceae</taxon>
        <taxon>Sulfuricella</taxon>
    </lineage>
</organism>
<sequence>MDVWLELLSALHSHIPVLVAVAVVALLLWGMNWLLLDRHPELGAELRLPRQLIMLLLTLAGVLVVLLLIPMSDTTRGQVLSLVGLVLTGVVALSSTTFVSNAMAGLMLRTVGSFRSGDFVRVGEQFGRVTERGLFHTEIQTEDRELTSLPNLYLVNNPVTVVRTSGTIVSATLSLGYDISRIRIEALLKKAAEDAGLEEPFVQIRNLGDFSVSYRIAGFLAEVKQLLTVRSNLQKGILDELHGNGIEIVSPAFMNQRRLPEGRVMIPQEDHAERITHEAAAEEEPETLIFDKADEAEKLEMEKNEPLHLKQRLEELEALKEAAAETEHPQIAAEIDATRQRLEALTIQLDKNPKKSV</sequence>
<proteinExistence type="inferred from homology"/>
<name>S6AAK8_SULDS</name>
<comment type="caution">
    <text evidence="6">Lacks conserved residue(s) required for the propagation of feature annotation.</text>
</comment>
<dbReference type="AlphaFoldDB" id="S6AAK8"/>
<dbReference type="eggNOG" id="COG0668">
    <property type="taxonomic scope" value="Bacteria"/>
</dbReference>
<evidence type="ECO:0000256" key="5">
    <source>
        <dbReference type="ARBA" id="ARBA00023136"/>
    </source>
</evidence>
<dbReference type="InterPro" id="IPR010920">
    <property type="entry name" value="LSM_dom_sf"/>
</dbReference>
<dbReference type="GO" id="GO:0005886">
    <property type="term" value="C:plasma membrane"/>
    <property type="evidence" value="ECO:0007669"/>
    <property type="project" value="UniProtKB-SubCell"/>
</dbReference>
<keyword evidence="4 6" id="KW-1133">Transmembrane helix</keyword>
<comment type="subunit">
    <text evidence="6">Homoheptamer.</text>
</comment>
<protein>
    <recommendedName>
        <fullName evidence="6">Small-conductance mechanosensitive channel</fullName>
    </recommendedName>
</protein>
<evidence type="ECO:0000256" key="3">
    <source>
        <dbReference type="ARBA" id="ARBA00022692"/>
    </source>
</evidence>
<keyword evidence="6" id="KW-0406">Ion transport</keyword>
<dbReference type="PANTHER" id="PTHR30221:SF18">
    <property type="entry name" value="SLL0590 PROTEIN"/>
    <property type="match status" value="1"/>
</dbReference>
<keyword evidence="6" id="KW-0813">Transport</keyword>
<comment type="similarity">
    <text evidence="6">Belongs to the MscS (TC 1.A.23) family.</text>
</comment>
<dbReference type="STRING" id="1163617.SCD_n02227"/>
<dbReference type="InterPro" id="IPR023408">
    <property type="entry name" value="MscS_beta-dom_sf"/>
</dbReference>
<dbReference type="InterPro" id="IPR045275">
    <property type="entry name" value="MscS_archaea/bacteria_type"/>
</dbReference>
<feature type="domain" description="Mechanosensitive ion channel MscS" evidence="7">
    <location>
        <begin position="98"/>
        <end position="159"/>
    </location>
</feature>
<gene>
    <name evidence="8" type="ORF">SCD_n02227</name>
</gene>
<dbReference type="HOGENOM" id="CLU_058175_0_0_4"/>
<evidence type="ECO:0000313" key="9">
    <source>
        <dbReference type="Proteomes" id="UP000015559"/>
    </source>
</evidence>
<feature type="transmembrane region" description="Helical" evidence="6">
    <location>
        <begin position="78"/>
        <end position="99"/>
    </location>
</feature>
<dbReference type="Proteomes" id="UP000015559">
    <property type="component" value="Chromosome"/>
</dbReference>
<keyword evidence="3 6" id="KW-0812">Transmembrane</keyword>
<dbReference type="SUPFAM" id="SSF50182">
    <property type="entry name" value="Sm-like ribonucleoproteins"/>
    <property type="match status" value="1"/>
</dbReference>